<feature type="region of interest" description="Disordered" evidence="1">
    <location>
        <begin position="63"/>
        <end position="177"/>
    </location>
</feature>
<comment type="caution">
    <text evidence="2">The sequence shown here is derived from an EMBL/GenBank/DDBJ whole genome shotgun (WGS) entry which is preliminary data.</text>
</comment>
<reference evidence="2 3" key="1">
    <citation type="submission" date="2024-11" db="EMBL/GenBank/DDBJ databases">
        <title>Chromosome-level genome assembly of the freshwater bivalve Anodonta woodiana.</title>
        <authorList>
            <person name="Chen X."/>
        </authorList>
    </citation>
    <scope>NUCLEOTIDE SEQUENCE [LARGE SCALE GENOMIC DNA]</scope>
    <source>
        <strain evidence="2">MN2024</strain>
        <tissue evidence="2">Gills</tissue>
    </source>
</reference>
<evidence type="ECO:0000256" key="1">
    <source>
        <dbReference type="SAM" id="MobiDB-lite"/>
    </source>
</evidence>
<keyword evidence="3" id="KW-1185">Reference proteome</keyword>
<name>A0ABD3W2F6_SINWO</name>
<sequence length="177" mass="20104">ILSNMAEYDADQSVLIVGYEKPWLDRSAILIDNSFVDDIDESASKINHSSDHENLADEGEQELKQLKESQVKSQISACLASSREKSQSSQDQHEYNQSSTRFSRESSRKSQESDLSGRSARGPDGKRTSKDTKSRSNRERKDQLTNENPQKSSKKQEETRQRSSVKTNKRTGSDMER</sequence>
<feature type="compositionally biased region" description="Basic and acidic residues" evidence="1">
    <location>
        <begin position="82"/>
        <end position="94"/>
    </location>
</feature>
<feature type="compositionally biased region" description="Basic and acidic residues" evidence="1">
    <location>
        <begin position="102"/>
        <end position="112"/>
    </location>
</feature>
<dbReference type="Proteomes" id="UP001634394">
    <property type="component" value="Unassembled WGS sequence"/>
</dbReference>
<accession>A0ABD3W2F6</accession>
<evidence type="ECO:0000313" key="3">
    <source>
        <dbReference type="Proteomes" id="UP001634394"/>
    </source>
</evidence>
<dbReference type="AlphaFoldDB" id="A0ABD3W2F6"/>
<gene>
    <name evidence="2" type="ORF">ACJMK2_040904</name>
</gene>
<proteinExistence type="predicted"/>
<organism evidence="2 3">
    <name type="scientific">Sinanodonta woodiana</name>
    <name type="common">Chinese pond mussel</name>
    <name type="synonym">Anodonta woodiana</name>
    <dbReference type="NCBI Taxonomy" id="1069815"/>
    <lineage>
        <taxon>Eukaryota</taxon>
        <taxon>Metazoa</taxon>
        <taxon>Spiralia</taxon>
        <taxon>Lophotrochozoa</taxon>
        <taxon>Mollusca</taxon>
        <taxon>Bivalvia</taxon>
        <taxon>Autobranchia</taxon>
        <taxon>Heteroconchia</taxon>
        <taxon>Palaeoheterodonta</taxon>
        <taxon>Unionida</taxon>
        <taxon>Unionoidea</taxon>
        <taxon>Unionidae</taxon>
        <taxon>Unioninae</taxon>
        <taxon>Sinanodonta</taxon>
    </lineage>
</organism>
<evidence type="ECO:0000313" key="2">
    <source>
        <dbReference type="EMBL" id="KAL3868067.1"/>
    </source>
</evidence>
<protein>
    <submittedName>
        <fullName evidence="2">Uncharacterized protein</fullName>
    </submittedName>
</protein>
<dbReference type="EMBL" id="JBJQND010000008">
    <property type="protein sequence ID" value="KAL3868067.1"/>
    <property type="molecule type" value="Genomic_DNA"/>
</dbReference>
<feature type="non-terminal residue" evidence="2">
    <location>
        <position position="1"/>
    </location>
</feature>
<feature type="compositionally biased region" description="Basic and acidic residues" evidence="1">
    <location>
        <begin position="121"/>
        <end position="144"/>
    </location>
</feature>